<gene>
    <name evidence="3" type="ORF">C8J48_0081</name>
</gene>
<proteinExistence type="predicted"/>
<evidence type="ECO:0000256" key="2">
    <source>
        <dbReference type="SAM" id="SignalP"/>
    </source>
</evidence>
<dbReference type="OrthoDB" id="3692613at2"/>
<dbReference type="RefSeq" id="WP_107724429.1">
    <property type="nucleotide sequence ID" value="NZ_PZZP01000001.1"/>
</dbReference>
<dbReference type="Proteomes" id="UP000241639">
    <property type="component" value="Unassembled WGS sequence"/>
</dbReference>
<feature type="chain" id="PRO_5015555411" evidence="2">
    <location>
        <begin position="27"/>
        <end position="227"/>
    </location>
</feature>
<dbReference type="EMBL" id="PZZP01000001">
    <property type="protein sequence ID" value="PTM57533.1"/>
    <property type="molecule type" value="Genomic_DNA"/>
</dbReference>
<dbReference type="PROSITE" id="PS51257">
    <property type="entry name" value="PROKAR_LIPOPROTEIN"/>
    <property type="match status" value="1"/>
</dbReference>
<feature type="region of interest" description="Disordered" evidence="1">
    <location>
        <begin position="92"/>
        <end position="111"/>
    </location>
</feature>
<feature type="region of interest" description="Disordered" evidence="1">
    <location>
        <begin position="25"/>
        <end position="79"/>
    </location>
</feature>
<keyword evidence="2" id="KW-0732">Signal</keyword>
<keyword evidence="4" id="KW-1185">Reference proteome</keyword>
<accession>A0A2T4Z6M1</accession>
<name>A0A2T4Z6M1_9BACL</name>
<comment type="caution">
    <text evidence="3">The sequence shown here is derived from an EMBL/GenBank/DDBJ whole genome shotgun (WGS) entry which is preliminary data.</text>
</comment>
<sequence length="227" mass="24874">MKWVNRLSGGLVLVVFLSGCGLFSGADQQPDEEKLDEQVEEESHQNNEDTQSKDEEEKEGKEEDEENNETLGDAPFDPCTVVSWDDFPQAVKEEDRTDPKLQPPNPGDPFDVRCKFSTLVGIDMNPDGSGNPENNTTFFTIVVWGKKDKISANTADHPGSTSKVFGSLQGLEKRSKNDRGIPMCTSIMSLPDGSAAGVVTTNNQYPSVDGCEVNQNLLEVIAEKMSK</sequence>
<evidence type="ECO:0000256" key="1">
    <source>
        <dbReference type="SAM" id="MobiDB-lite"/>
    </source>
</evidence>
<dbReference type="AlphaFoldDB" id="A0A2T4Z6M1"/>
<reference evidence="3 4" key="1">
    <citation type="submission" date="2018-04" db="EMBL/GenBank/DDBJ databases">
        <title>Genomic Encyclopedia of Archaeal and Bacterial Type Strains, Phase II (KMG-II): from individual species to whole genera.</title>
        <authorList>
            <person name="Goeker M."/>
        </authorList>
    </citation>
    <scope>NUCLEOTIDE SEQUENCE [LARGE SCALE GENOMIC DNA]</scope>
    <source>
        <strain evidence="3 4">DSM 45169</strain>
    </source>
</reference>
<evidence type="ECO:0000313" key="4">
    <source>
        <dbReference type="Proteomes" id="UP000241639"/>
    </source>
</evidence>
<feature type="signal peptide" evidence="2">
    <location>
        <begin position="1"/>
        <end position="26"/>
    </location>
</feature>
<evidence type="ECO:0000313" key="3">
    <source>
        <dbReference type="EMBL" id="PTM57533.1"/>
    </source>
</evidence>
<organism evidence="3 4">
    <name type="scientific">Desmospora activa DSM 45169</name>
    <dbReference type="NCBI Taxonomy" id="1121389"/>
    <lineage>
        <taxon>Bacteria</taxon>
        <taxon>Bacillati</taxon>
        <taxon>Bacillota</taxon>
        <taxon>Bacilli</taxon>
        <taxon>Bacillales</taxon>
        <taxon>Thermoactinomycetaceae</taxon>
        <taxon>Desmospora</taxon>
    </lineage>
</organism>
<feature type="compositionally biased region" description="Basic and acidic residues" evidence="1">
    <location>
        <begin position="41"/>
        <end position="61"/>
    </location>
</feature>
<feature type="compositionally biased region" description="Acidic residues" evidence="1">
    <location>
        <begin position="29"/>
        <end position="40"/>
    </location>
</feature>
<protein>
    <submittedName>
        <fullName evidence="3">Uncharacterized protein</fullName>
    </submittedName>
</protein>